<feature type="compositionally biased region" description="Low complexity" evidence="1">
    <location>
        <begin position="312"/>
        <end position="333"/>
    </location>
</feature>
<accession>A0A846XE57</accession>
<sequence length="391" mass="40068">MTFQNEGPRIGDPEEPNGFSHPEINGAFKPLMPGDHGWTASEQYGQIATQWESGVRVFASRIRRSSAAAWEGAAAEQARQAIDNYATRAEDLVPVLHALSVQVENAVVSIMRTQTNLPEAIEKKSGWHPDEWTLLWFDNERTDTEEVARQVMRDDYISGFVQADGLIPVLPVPVNPTQPLHTDLPTGNGDHPGPGGTTTGPGGNPGGPDAGRPAGENPAGEDPGSEQPGEEPGTEQPAGTEQPGETTPANTTPSTTESPAPTTPSTTTVPSGTTPGLGTPGAPGSPSGSPVTTGEPGRTVPGTPNTAGAPVPAGSTAAAPNAGAPRSGMPGMMSPGGAGRGQQGQDDDSRRTPDYLINAENAEELLGEQAPTIPGGVLGGEAPAAQPPRDA</sequence>
<evidence type="ECO:0000313" key="3">
    <source>
        <dbReference type="Proteomes" id="UP000565715"/>
    </source>
</evidence>
<keyword evidence="3" id="KW-1185">Reference proteome</keyword>
<reference evidence="2 3" key="1">
    <citation type="submission" date="2020-04" db="EMBL/GenBank/DDBJ databases">
        <title>MicrobeNet Type strains.</title>
        <authorList>
            <person name="Nicholson A.C."/>
        </authorList>
    </citation>
    <scope>NUCLEOTIDE SEQUENCE [LARGE SCALE GENOMIC DNA]</scope>
    <source>
        <strain evidence="2 3">DSM 45078</strain>
    </source>
</reference>
<evidence type="ECO:0000313" key="2">
    <source>
        <dbReference type="EMBL" id="NKY33655.1"/>
    </source>
</evidence>
<comment type="caution">
    <text evidence="2">The sequence shown here is derived from an EMBL/GenBank/DDBJ whole genome shotgun (WGS) entry which is preliminary data.</text>
</comment>
<feature type="compositionally biased region" description="Gly residues" evidence="1">
    <location>
        <begin position="190"/>
        <end position="209"/>
    </location>
</feature>
<feature type="region of interest" description="Disordered" evidence="1">
    <location>
        <begin position="1"/>
        <end position="26"/>
    </location>
</feature>
<dbReference type="EMBL" id="JAAXOO010000002">
    <property type="protein sequence ID" value="NKY33655.1"/>
    <property type="molecule type" value="Genomic_DNA"/>
</dbReference>
<protein>
    <recommendedName>
        <fullName evidence="4">PPE family protein</fullName>
    </recommendedName>
</protein>
<dbReference type="RefSeq" id="WP_068047381.1">
    <property type="nucleotide sequence ID" value="NZ_JAAXOO010000002.1"/>
</dbReference>
<feature type="compositionally biased region" description="Low complexity" evidence="1">
    <location>
        <begin position="210"/>
        <end position="227"/>
    </location>
</feature>
<dbReference type="Proteomes" id="UP000565715">
    <property type="component" value="Unassembled WGS sequence"/>
</dbReference>
<feature type="region of interest" description="Disordered" evidence="1">
    <location>
        <begin position="172"/>
        <end position="391"/>
    </location>
</feature>
<organism evidence="2 3">
    <name type="scientific">Nocardia speluncae</name>
    <dbReference type="NCBI Taxonomy" id="419477"/>
    <lineage>
        <taxon>Bacteria</taxon>
        <taxon>Bacillati</taxon>
        <taxon>Actinomycetota</taxon>
        <taxon>Actinomycetes</taxon>
        <taxon>Mycobacteriales</taxon>
        <taxon>Nocardiaceae</taxon>
        <taxon>Nocardia</taxon>
    </lineage>
</organism>
<proteinExistence type="predicted"/>
<evidence type="ECO:0008006" key="4">
    <source>
        <dbReference type="Google" id="ProtNLM"/>
    </source>
</evidence>
<feature type="compositionally biased region" description="Low complexity" evidence="1">
    <location>
        <begin position="234"/>
        <end position="297"/>
    </location>
</feature>
<evidence type="ECO:0000256" key="1">
    <source>
        <dbReference type="SAM" id="MobiDB-lite"/>
    </source>
</evidence>
<name>A0A846XE57_9NOCA</name>
<gene>
    <name evidence="2" type="ORF">HGA13_11285</name>
</gene>
<dbReference type="AlphaFoldDB" id="A0A846XE57"/>